<accession>A0A7J6EE13</accession>
<gene>
    <name evidence="3" type="ORF">F8388_010945</name>
    <name evidence="4" type="ORF">G4B88_020789</name>
</gene>
<proteinExistence type="predicted"/>
<reference evidence="5 6" key="1">
    <citation type="journal article" date="2020" name="bioRxiv">
        <title>Sequence and annotation of 42 cannabis genomes reveals extensive copy number variation in cannabinoid synthesis and pathogen resistance genes.</title>
        <authorList>
            <person name="Mckernan K.J."/>
            <person name="Helbert Y."/>
            <person name="Kane L.T."/>
            <person name="Ebling H."/>
            <person name="Zhang L."/>
            <person name="Liu B."/>
            <person name="Eaton Z."/>
            <person name="Mclaughlin S."/>
            <person name="Kingan S."/>
            <person name="Baybayan P."/>
            <person name="Concepcion G."/>
            <person name="Jordan M."/>
            <person name="Riva A."/>
            <person name="Barbazuk W."/>
            <person name="Harkins T."/>
        </authorList>
    </citation>
    <scope>NUCLEOTIDE SEQUENCE [LARGE SCALE GENOMIC DNA]</scope>
    <source>
        <strain evidence="5 6">cv. Jamaican Lion 4</strain>
        <strain evidence="4">Father</strain>
        <strain evidence="3">Mother</strain>
        <tissue evidence="3">Leaf</tissue>
    </source>
</reference>
<feature type="transmembrane region" description="Helical" evidence="2">
    <location>
        <begin position="13"/>
        <end position="31"/>
    </location>
</feature>
<evidence type="ECO:0000313" key="6">
    <source>
        <dbReference type="Proteomes" id="UP000583929"/>
    </source>
</evidence>
<dbReference type="EMBL" id="JAATIP010000249">
    <property type="protein sequence ID" value="KAF4356723.1"/>
    <property type="molecule type" value="Genomic_DNA"/>
</dbReference>
<evidence type="ECO:0000313" key="4">
    <source>
        <dbReference type="EMBL" id="KAF4396152.1"/>
    </source>
</evidence>
<dbReference type="AlphaFoldDB" id="A0A7J6EE13"/>
<protein>
    <submittedName>
        <fullName evidence="3">Uncharacterized protein</fullName>
    </submittedName>
</protein>
<organism evidence="3 5">
    <name type="scientific">Cannabis sativa</name>
    <name type="common">Hemp</name>
    <name type="synonym">Marijuana</name>
    <dbReference type="NCBI Taxonomy" id="3483"/>
    <lineage>
        <taxon>Eukaryota</taxon>
        <taxon>Viridiplantae</taxon>
        <taxon>Streptophyta</taxon>
        <taxon>Embryophyta</taxon>
        <taxon>Tracheophyta</taxon>
        <taxon>Spermatophyta</taxon>
        <taxon>Magnoliopsida</taxon>
        <taxon>eudicotyledons</taxon>
        <taxon>Gunneridae</taxon>
        <taxon>Pentapetalae</taxon>
        <taxon>rosids</taxon>
        <taxon>fabids</taxon>
        <taxon>Rosales</taxon>
        <taxon>Cannabaceae</taxon>
        <taxon>Cannabis</taxon>
    </lineage>
</organism>
<dbReference type="GO" id="GO:0005739">
    <property type="term" value="C:mitochondrion"/>
    <property type="evidence" value="ECO:0007669"/>
    <property type="project" value="InterPro"/>
</dbReference>
<name>A0A7J6EE13_CANSA</name>
<feature type="region of interest" description="Disordered" evidence="1">
    <location>
        <begin position="124"/>
        <end position="147"/>
    </location>
</feature>
<dbReference type="Proteomes" id="UP000583929">
    <property type="component" value="Unassembled WGS sequence"/>
</dbReference>
<dbReference type="GO" id="GO:0033617">
    <property type="term" value="P:mitochondrial respiratory chain complex IV assembly"/>
    <property type="evidence" value="ECO:0007669"/>
    <property type="project" value="InterPro"/>
</dbReference>
<dbReference type="EMBL" id="JAATIQ010000037">
    <property type="protein sequence ID" value="KAF4396152.1"/>
    <property type="molecule type" value="Genomic_DNA"/>
</dbReference>
<dbReference type="PANTHER" id="PTHR35700">
    <property type="entry name" value="OS07G0181800 PROTEIN"/>
    <property type="match status" value="1"/>
</dbReference>
<feature type="compositionally biased region" description="Basic and acidic residues" evidence="1">
    <location>
        <begin position="125"/>
        <end position="147"/>
    </location>
</feature>
<evidence type="ECO:0000313" key="3">
    <source>
        <dbReference type="EMBL" id="KAF4356723.1"/>
    </source>
</evidence>
<dbReference type="InterPro" id="IPR018625">
    <property type="entry name" value="Pet100"/>
</dbReference>
<keyword evidence="6" id="KW-1185">Reference proteome</keyword>
<dbReference type="PANTHER" id="PTHR35700:SF3">
    <property type="entry name" value="GENOME ASSEMBLY, CHROMOSOME: A08"/>
    <property type="match status" value="1"/>
</dbReference>
<keyword evidence="2" id="KW-0812">Transmembrane</keyword>
<comment type="caution">
    <text evidence="3">The sequence shown here is derived from an EMBL/GenBank/DDBJ whole genome shotgun (WGS) entry which is preliminary data.</text>
</comment>
<evidence type="ECO:0000313" key="5">
    <source>
        <dbReference type="Proteomes" id="UP000525078"/>
    </source>
</evidence>
<dbReference type="Pfam" id="PF09803">
    <property type="entry name" value="Pet100"/>
    <property type="match status" value="1"/>
</dbReference>
<keyword evidence="2" id="KW-0472">Membrane</keyword>
<keyword evidence="2" id="KW-1133">Transmembrane helix</keyword>
<evidence type="ECO:0000256" key="1">
    <source>
        <dbReference type="SAM" id="MobiDB-lite"/>
    </source>
</evidence>
<evidence type="ECO:0000256" key="2">
    <source>
        <dbReference type="SAM" id="Phobius"/>
    </source>
</evidence>
<dbReference type="Proteomes" id="UP000525078">
    <property type="component" value="Unassembled WGS sequence"/>
</dbReference>
<sequence length="147" mass="17023">MSSVGTSKGILEIAKFGLYVSVPIVLMYAFANNSKNIKKFMGNCKLKLILNLDEDAGLRELIMFLYEVGICGTFFNFYNHSLFHTDDLFHLNCQSFFHDCDRAEEYDVNQFPISHSYVVYPPEAPRPHSPEEMREMARELARKKNVR</sequence>